<comment type="caution">
    <text evidence="4">The sequence shown here is derived from an EMBL/GenBank/DDBJ whole genome shotgun (WGS) entry which is preliminary data.</text>
</comment>
<comment type="similarity">
    <text evidence="1">Belongs to the universal ribosomal protein uS11 family.</text>
</comment>
<gene>
    <name evidence="4" type="ORF">FD755_001602</name>
</gene>
<keyword evidence="3" id="KW-0687">Ribonucleoprotein</keyword>
<protein>
    <submittedName>
        <fullName evidence="4">Uncharacterized protein</fullName>
    </submittedName>
</protein>
<dbReference type="InterPro" id="IPR036967">
    <property type="entry name" value="Ribosomal_uS11_sf"/>
</dbReference>
<evidence type="ECO:0000256" key="3">
    <source>
        <dbReference type="ARBA" id="ARBA00023274"/>
    </source>
</evidence>
<name>A0A5J5N2D4_MUNRE</name>
<sequence length="125" mass="13777">MYRNGTSQEERKEGKWVISLDPQVAEGENVFGVCHIFAPFSDTSVRITDLSGQEAICCAAMLDSPNVAQRCKELGITALHIKLQGAQSTFRALEVTLTPSNSTHRKGWVTICEQDSSDYCVNKLP</sequence>
<accession>A0A5J5N2D4</accession>
<evidence type="ECO:0000313" key="4">
    <source>
        <dbReference type="EMBL" id="KAB0386646.1"/>
    </source>
</evidence>
<dbReference type="GO" id="GO:1990904">
    <property type="term" value="C:ribonucleoprotein complex"/>
    <property type="evidence" value="ECO:0007669"/>
    <property type="project" value="UniProtKB-KW"/>
</dbReference>
<keyword evidence="2" id="KW-0689">Ribosomal protein</keyword>
<dbReference type="SUPFAM" id="SSF53137">
    <property type="entry name" value="Translational machinery components"/>
    <property type="match status" value="1"/>
</dbReference>
<dbReference type="GO" id="GO:0006412">
    <property type="term" value="P:translation"/>
    <property type="evidence" value="ECO:0007669"/>
    <property type="project" value="InterPro"/>
</dbReference>
<organism evidence="4 5">
    <name type="scientific">Muntiacus reevesi</name>
    <name type="common">Reeves' muntjac</name>
    <name type="synonym">Cervus reevesi</name>
    <dbReference type="NCBI Taxonomy" id="9886"/>
    <lineage>
        <taxon>Eukaryota</taxon>
        <taxon>Metazoa</taxon>
        <taxon>Chordata</taxon>
        <taxon>Craniata</taxon>
        <taxon>Vertebrata</taxon>
        <taxon>Euteleostomi</taxon>
        <taxon>Mammalia</taxon>
        <taxon>Eutheria</taxon>
        <taxon>Laurasiatheria</taxon>
        <taxon>Artiodactyla</taxon>
        <taxon>Ruminantia</taxon>
        <taxon>Pecora</taxon>
        <taxon>Cervidae</taxon>
        <taxon>Muntiacinae</taxon>
        <taxon>Muntiacus</taxon>
    </lineage>
</organism>
<reference evidence="4 5" key="1">
    <citation type="submission" date="2019-06" db="EMBL/GenBank/DDBJ databases">
        <title>Discovery of a novel chromosome fission-fusion reversal in muntjac.</title>
        <authorList>
            <person name="Mudd A.B."/>
            <person name="Bredeson J.V."/>
            <person name="Baum R."/>
            <person name="Hockemeyer D."/>
            <person name="Rokhsar D.S."/>
        </authorList>
    </citation>
    <scope>NUCLEOTIDE SEQUENCE [LARGE SCALE GENOMIC DNA]</scope>
    <source>
        <strain evidence="4">UCam_UCB_Mr</strain>
        <tissue evidence="4">Fibroblast cell line</tissue>
    </source>
</reference>
<keyword evidence="5" id="KW-1185">Reference proteome</keyword>
<proteinExistence type="inferred from homology"/>
<dbReference type="Gene3D" id="3.30.420.80">
    <property type="entry name" value="Ribosomal protein S11"/>
    <property type="match status" value="1"/>
</dbReference>
<dbReference type="GO" id="GO:0005840">
    <property type="term" value="C:ribosome"/>
    <property type="evidence" value="ECO:0007669"/>
    <property type="project" value="UniProtKB-KW"/>
</dbReference>
<evidence type="ECO:0000313" key="5">
    <source>
        <dbReference type="Proteomes" id="UP000326062"/>
    </source>
</evidence>
<evidence type="ECO:0000256" key="1">
    <source>
        <dbReference type="ARBA" id="ARBA00006194"/>
    </source>
</evidence>
<dbReference type="Proteomes" id="UP000326062">
    <property type="component" value="Chromosome 1"/>
</dbReference>
<dbReference type="EMBL" id="VCEB01000001">
    <property type="protein sequence ID" value="KAB0386646.1"/>
    <property type="molecule type" value="Genomic_DNA"/>
</dbReference>
<dbReference type="PANTHER" id="PTHR11759">
    <property type="entry name" value="40S RIBOSOMAL PROTEIN S14/30S RIBOSOMAL PROTEIN S11"/>
    <property type="match status" value="1"/>
</dbReference>
<dbReference type="GO" id="GO:0003735">
    <property type="term" value="F:structural constituent of ribosome"/>
    <property type="evidence" value="ECO:0007669"/>
    <property type="project" value="InterPro"/>
</dbReference>
<dbReference type="AlphaFoldDB" id="A0A5J5N2D4"/>
<evidence type="ECO:0000256" key="2">
    <source>
        <dbReference type="ARBA" id="ARBA00022980"/>
    </source>
</evidence>
<dbReference type="InterPro" id="IPR001971">
    <property type="entry name" value="Ribosomal_uS11"/>
</dbReference>